<dbReference type="Proteomes" id="UP000574717">
    <property type="component" value="Unassembled WGS sequence"/>
</dbReference>
<evidence type="ECO:0000313" key="2">
    <source>
        <dbReference type="Proteomes" id="UP000574717"/>
    </source>
</evidence>
<gene>
    <name evidence="1" type="ORF">HKBW3S03_01760</name>
</gene>
<proteinExistence type="predicted"/>
<dbReference type="EMBL" id="BLRU01000324">
    <property type="protein sequence ID" value="GFP20258.1"/>
    <property type="molecule type" value="Genomic_DNA"/>
</dbReference>
<organism evidence="1 2">
    <name type="scientific">Candidatus Hakubella thermalkaliphila</name>
    <dbReference type="NCBI Taxonomy" id="2754717"/>
    <lineage>
        <taxon>Bacteria</taxon>
        <taxon>Bacillati</taxon>
        <taxon>Actinomycetota</taxon>
        <taxon>Actinomycetota incertae sedis</taxon>
        <taxon>Candidatus Hakubellales</taxon>
        <taxon>Candidatus Hakubellaceae</taxon>
        <taxon>Candidatus Hakubella</taxon>
    </lineage>
</organism>
<protein>
    <submittedName>
        <fullName evidence="1">Uncharacterized protein</fullName>
    </submittedName>
</protein>
<evidence type="ECO:0000313" key="1">
    <source>
        <dbReference type="EMBL" id="GFP20258.1"/>
    </source>
</evidence>
<accession>A0A6V8NJ17</accession>
<reference evidence="1 2" key="1">
    <citation type="journal article" date="2020" name="Front. Microbiol.">
        <title>Single-cell genomics of novel Actinobacteria with the Wood-Ljungdahl pathway discovered in a serpentinizing system.</title>
        <authorList>
            <person name="Merino N."/>
            <person name="Kawai M."/>
            <person name="Boyd E.S."/>
            <person name="Colman D.R."/>
            <person name="McGlynn S.E."/>
            <person name="Nealson K.H."/>
            <person name="Kurokawa K."/>
            <person name="Hongoh Y."/>
        </authorList>
    </citation>
    <scope>NUCLEOTIDE SEQUENCE [LARGE SCALE GENOMIC DNA]</scope>
    <source>
        <strain evidence="1 2">S03</strain>
    </source>
</reference>
<dbReference type="AlphaFoldDB" id="A0A6V8NJ17"/>
<comment type="caution">
    <text evidence="1">The sequence shown here is derived from an EMBL/GenBank/DDBJ whole genome shotgun (WGS) entry which is preliminary data.</text>
</comment>
<name>A0A6V8NJ17_9ACTN</name>
<feature type="non-terminal residue" evidence="1">
    <location>
        <position position="1"/>
    </location>
</feature>
<sequence>RHHRFDDMFKEIWSHNGIYFHPRSVLSRNEDSINPNGLAILVFYRNQGLAVRSQIGQESGLPDFGQPVSQFMGQEYCGRWSGGPL</sequence>